<evidence type="ECO:0000256" key="1">
    <source>
        <dbReference type="SAM" id="Phobius"/>
    </source>
</evidence>
<organism evidence="2 3">
    <name type="scientific">Sorghum bicolor</name>
    <name type="common">Sorghum</name>
    <name type="synonym">Sorghum vulgare</name>
    <dbReference type="NCBI Taxonomy" id="4558"/>
    <lineage>
        <taxon>Eukaryota</taxon>
        <taxon>Viridiplantae</taxon>
        <taxon>Streptophyta</taxon>
        <taxon>Embryophyta</taxon>
        <taxon>Tracheophyta</taxon>
        <taxon>Spermatophyta</taxon>
        <taxon>Magnoliopsida</taxon>
        <taxon>Liliopsida</taxon>
        <taxon>Poales</taxon>
        <taxon>Poaceae</taxon>
        <taxon>PACMAD clade</taxon>
        <taxon>Panicoideae</taxon>
        <taxon>Andropogonodae</taxon>
        <taxon>Andropogoneae</taxon>
        <taxon>Sorghinae</taxon>
        <taxon>Sorghum</taxon>
    </lineage>
</organism>
<dbReference type="EMBL" id="CM027684">
    <property type="protein sequence ID" value="KAG0530397.1"/>
    <property type="molecule type" value="Genomic_DNA"/>
</dbReference>
<reference evidence="2" key="1">
    <citation type="journal article" date="2019" name="BMC Genomics">
        <title>A new reference genome for Sorghum bicolor reveals high levels of sequence similarity between sweet and grain genotypes: implications for the genetics of sugar metabolism.</title>
        <authorList>
            <person name="Cooper E.A."/>
            <person name="Brenton Z.W."/>
            <person name="Flinn B.S."/>
            <person name="Jenkins J."/>
            <person name="Shu S."/>
            <person name="Flowers D."/>
            <person name="Luo F."/>
            <person name="Wang Y."/>
            <person name="Xia P."/>
            <person name="Barry K."/>
            <person name="Daum C."/>
            <person name="Lipzen A."/>
            <person name="Yoshinaga Y."/>
            <person name="Schmutz J."/>
            <person name="Saski C."/>
            <person name="Vermerris W."/>
            <person name="Kresovich S."/>
        </authorList>
    </citation>
    <scope>NUCLEOTIDE SEQUENCE</scope>
</reference>
<keyword evidence="1" id="KW-0812">Transmembrane</keyword>
<keyword evidence="1" id="KW-1133">Transmembrane helix</keyword>
<protein>
    <submittedName>
        <fullName evidence="2">Uncharacterized protein</fullName>
    </submittedName>
</protein>
<dbReference type="Proteomes" id="UP000807115">
    <property type="component" value="Chromosome 5"/>
</dbReference>
<sequence>MDGGPRICCHGLGFGVSVTGGFLALAFVNCTKSPKQNSHLFSFTKKHLVH</sequence>
<dbReference type="AlphaFoldDB" id="A0A921UFU3"/>
<accession>A0A921UFU3</accession>
<feature type="transmembrane region" description="Helical" evidence="1">
    <location>
        <begin position="7"/>
        <end position="28"/>
    </location>
</feature>
<evidence type="ECO:0000313" key="2">
    <source>
        <dbReference type="EMBL" id="KAG0530397.1"/>
    </source>
</evidence>
<reference evidence="2" key="2">
    <citation type="submission" date="2020-10" db="EMBL/GenBank/DDBJ databases">
        <authorList>
            <person name="Cooper E.A."/>
            <person name="Brenton Z.W."/>
            <person name="Flinn B.S."/>
            <person name="Jenkins J."/>
            <person name="Shu S."/>
            <person name="Flowers D."/>
            <person name="Luo F."/>
            <person name="Wang Y."/>
            <person name="Xia P."/>
            <person name="Barry K."/>
            <person name="Daum C."/>
            <person name="Lipzen A."/>
            <person name="Yoshinaga Y."/>
            <person name="Schmutz J."/>
            <person name="Saski C."/>
            <person name="Vermerris W."/>
            <person name="Kresovich S."/>
        </authorList>
    </citation>
    <scope>NUCLEOTIDE SEQUENCE</scope>
</reference>
<name>A0A921UFU3_SORBI</name>
<evidence type="ECO:0000313" key="3">
    <source>
        <dbReference type="Proteomes" id="UP000807115"/>
    </source>
</evidence>
<proteinExistence type="predicted"/>
<keyword evidence="1" id="KW-0472">Membrane</keyword>
<gene>
    <name evidence="2" type="ORF">BDA96_05G182700</name>
</gene>
<comment type="caution">
    <text evidence="2">The sequence shown here is derived from an EMBL/GenBank/DDBJ whole genome shotgun (WGS) entry which is preliminary data.</text>
</comment>